<evidence type="ECO:0008006" key="3">
    <source>
        <dbReference type="Google" id="ProtNLM"/>
    </source>
</evidence>
<dbReference type="AlphaFoldDB" id="A0A6J4I0W4"/>
<gene>
    <name evidence="2" type="ORF">AVDCRST_MAG56-1577</name>
</gene>
<proteinExistence type="predicted"/>
<protein>
    <recommendedName>
        <fullName evidence="3">VWFA domain-containing protein</fullName>
    </recommendedName>
</protein>
<evidence type="ECO:0000256" key="1">
    <source>
        <dbReference type="SAM" id="SignalP"/>
    </source>
</evidence>
<keyword evidence="1" id="KW-0732">Signal</keyword>
<dbReference type="EMBL" id="CADCTQ010000127">
    <property type="protein sequence ID" value="CAA9239346.1"/>
    <property type="molecule type" value="Genomic_DNA"/>
</dbReference>
<organism evidence="2">
    <name type="scientific">uncultured Cytophagales bacterium</name>
    <dbReference type="NCBI Taxonomy" id="158755"/>
    <lineage>
        <taxon>Bacteria</taxon>
        <taxon>Pseudomonadati</taxon>
        <taxon>Bacteroidota</taxon>
        <taxon>Sphingobacteriia</taxon>
        <taxon>Sphingobacteriales</taxon>
        <taxon>environmental samples</taxon>
    </lineage>
</organism>
<feature type="signal peptide" evidence="1">
    <location>
        <begin position="1"/>
        <end position="20"/>
    </location>
</feature>
<feature type="chain" id="PRO_5026841200" description="VWFA domain-containing protein" evidence="1">
    <location>
        <begin position="21"/>
        <end position="266"/>
    </location>
</feature>
<sequence length="266" mass="30007">MKKIKIQQIRVLSLVLLVLAACGKEEEAKKPVAKPVQSVVFLDKSASVFDDVDYVNRKYAKALQDIVNGNIRTKGDRLDIYYVHENTGKAQVFSDVCQAAVLEDTTYASPTDKEAIRNDFQLALRKEKSEFLNQALTHLMKPNPTATSRNTDIWATLEVVNRIADTAATVNAYYFSDMIESMPCSNRRDFHVKPPKTREEAETWAKADGATLKGALRPEIAGKLTVYLVSPFKPTSTTRENNPNVTYYWEQLFKEIGVTQPVREIN</sequence>
<dbReference type="PROSITE" id="PS51257">
    <property type="entry name" value="PROKAR_LIPOPROTEIN"/>
    <property type="match status" value="1"/>
</dbReference>
<accession>A0A6J4I0W4</accession>
<name>A0A6J4I0W4_9SPHI</name>
<reference evidence="2" key="1">
    <citation type="submission" date="2020-02" db="EMBL/GenBank/DDBJ databases">
        <authorList>
            <person name="Meier V. D."/>
        </authorList>
    </citation>
    <scope>NUCLEOTIDE SEQUENCE</scope>
    <source>
        <strain evidence="2">AVDCRST_MAG56</strain>
    </source>
</reference>
<evidence type="ECO:0000313" key="2">
    <source>
        <dbReference type="EMBL" id="CAA9239346.1"/>
    </source>
</evidence>